<keyword evidence="6" id="KW-1185">Reference proteome</keyword>
<dbReference type="InterPro" id="IPR015421">
    <property type="entry name" value="PyrdxlP-dep_Trfase_major"/>
</dbReference>
<reference evidence="6" key="1">
    <citation type="journal article" date="2019" name="Int. J. Syst. Evol. Microbiol.">
        <title>The Global Catalogue of Microorganisms (GCM) 10K type strain sequencing project: providing services to taxonomists for standard genome sequencing and annotation.</title>
        <authorList>
            <consortium name="The Broad Institute Genomics Platform"/>
            <consortium name="The Broad Institute Genome Sequencing Center for Infectious Disease"/>
            <person name="Wu L."/>
            <person name="Ma J."/>
        </authorList>
    </citation>
    <scope>NUCLEOTIDE SEQUENCE [LARGE SCALE GENOMIC DNA]</scope>
    <source>
        <strain evidence="6">DFY28</strain>
    </source>
</reference>
<evidence type="ECO:0000256" key="3">
    <source>
        <dbReference type="SAM" id="SignalP"/>
    </source>
</evidence>
<evidence type="ECO:0000259" key="4">
    <source>
        <dbReference type="Pfam" id="PF00266"/>
    </source>
</evidence>
<dbReference type="SUPFAM" id="SSF53383">
    <property type="entry name" value="PLP-dependent transferases"/>
    <property type="match status" value="1"/>
</dbReference>
<dbReference type="PANTHER" id="PTHR43586:SF8">
    <property type="entry name" value="CYSTEINE DESULFURASE 1, CHLOROPLASTIC"/>
    <property type="match status" value="1"/>
</dbReference>
<evidence type="ECO:0000313" key="6">
    <source>
        <dbReference type="Proteomes" id="UP001597237"/>
    </source>
</evidence>
<dbReference type="InterPro" id="IPR000192">
    <property type="entry name" value="Aminotrans_V_dom"/>
</dbReference>
<dbReference type="EMBL" id="JBHUEY010000001">
    <property type="protein sequence ID" value="MFD1781940.1"/>
    <property type="molecule type" value="Genomic_DNA"/>
</dbReference>
<sequence length="450" mass="48241">MEIARRSFLAGSGLALAAAGSAAAQAPPTAAPPPPAQPAAPPAPAPATAPQPVDWRRIRAQFALTPDWIDMSAMLIASHPTAVRDAIDRHRRQLDANPVIYLEANNRSLQNRARAAAGQYLGAPAEAVALTDSTTMGVGLVYNGLRLRYGQEILTTDQDYYVTHESLRLAALRTGAKVRKIPLYEDIRSVSEGALVARLTSQITPQTRVLALTWVHSSTGLKLPIPAIAAALVPINASRSEHDRVLLCVDGVHGFGNQDVSFAGLGCDFLIAGCHKWIFGPRGTGVIYGSEAGWRAALPTIPTFLDSDAYSHWISGSDPGLANAVRMTPGGFKAFEHLWALSEAFWLHQNIGRGEVARRTAELATQLKAGLAAMPHVTLVTPMSPQLSAGIVSFDVAGMSAHQVVSRLRDWKIIASVAPYARQHVRLTPSIRNFPHEIDFVLQAVRAMAA</sequence>
<dbReference type="Proteomes" id="UP001597237">
    <property type="component" value="Unassembled WGS sequence"/>
</dbReference>
<keyword evidence="3" id="KW-0732">Signal</keyword>
<dbReference type="InterPro" id="IPR015424">
    <property type="entry name" value="PyrdxlP-dep_Trfase"/>
</dbReference>
<feature type="domain" description="Aminotransferase class V" evidence="4">
    <location>
        <begin position="79"/>
        <end position="414"/>
    </location>
</feature>
<comment type="caution">
    <text evidence="5">The sequence shown here is derived from an EMBL/GenBank/DDBJ whole genome shotgun (WGS) entry which is preliminary data.</text>
</comment>
<feature type="region of interest" description="Disordered" evidence="2">
    <location>
        <begin position="20"/>
        <end position="50"/>
    </location>
</feature>
<proteinExistence type="predicted"/>
<organism evidence="5 6">
    <name type="scientific">Phenylobacterium terrae</name>
    <dbReference type="NCBI Taxonomy" id="2665495"/>
    <lineage>
        <taxon>Bacteria</taxon>
        <taxon>Pseudomonadati</taxon>
        <taxon>Pseudomonadota</taxon>
        <taxon>Alphaproteobacteria</taxon>
        <taxon>Caulobacterales</taxon>
        <taxon>Caulobacteraceae</taxon>
        <taxon>Phenylobacterium</taxon>
    </lineage>
</organism>
<dbReference type="Pfam" id="PF00266">
    <property type="entry name" value="Aminotran_5"/>
    <property type="match status" value="1"/>
</dbReference>
<dbReference type="Gene3D" id="3.90.1150.10">
    <property type="entry name" value="Aspartate Aminotransferase, domain 1"/>
    <property type="match status" value="1"/>
</dbReference>
<dbReference type="InterPro" id="IPR006311">
    <property type="entry name" value="TAT_signal"/>
</dbReference>
<protein>
    <submittedName>
        <fullName evidence="5">Aminotransferase class V-fold PLP-dependent enzyme</fullName>
    </submittedName>
</protein>
<evidence type="ECO:0000313" key="5">
    <source>
        <dbReference type="EMBL" id="MFD1781940.1"/>
    </source>
</evidence>
<dbReference type="InterPro" id="IPR015422">
    <property type="entry name" value="PyrdxlP-dep_Trfase_small"/>
</dbReference>
<dbReference type="RefSeq" id="WP_377281227.1">
    <property type="nucleotide sequence ID" value="NZ_JBHRSI010000003.1"/>
</dbReference>
<keyword evidence="5" id="KW-0808">Transferase</keyword>
<evidence type="ECO:0000256" key="1">
    <source>
        <dbReference type="ARBA" id="ARBA00022898"/>
    </source>
</evidence>
<feature type="compositionally biased region" description="Pro residues" evidence="2">
    <location>
        <begin position="29"/>
        <end position="49"/>
    </location>
</feature>
<feature type="signal peptide" evidence="3">
    <location>
        <begin position="1"/>
        <end position="26"/>
    </location>
</feature>
<dbReference type="PROSITE" id="PS51318">
    <property type="entry name" value="TAT"/>
    <property type="match status" value="1"/>
</dbReference>
<dbReference type="Gene3D" id="3.40.640.10">
    <property type="entry name" value="Type I PLP-dependent aspartate aminotransferase-like (Major domain)"/>
    <property type="match status" value="1"/>
</dbReference>
<name>A0ABW4MZU9_9CAUL</name>
<keyword evidence="5" id="KW-0032">Aminotransferase</keyword>
<feature type="chain" id="PRO_5046636742" evidence="3">
    <location>
        <begin position="27"/>
        <end position="450"/>
    </location>
</feature>
<gene>
    <name evidence="5" type="ORF">ACFSC0_00905</name>
</gene>
<dbReference type="GO" id="GO:0008483">
    <property type="term" value="F:transaminase activity"/>
    <property type="evidence" value="ECO:0007669"/>
    <property type="project" value="UniProtKB-KW"/>
</dbReference>
<evidence type="ECO:0000256" key="2">
    <source>
        <dbReference type="SAM" id="MobiDB-lite"/>
    </source>
</evidence>
<dbReference type="PANTHER" id="PTHR43586">
    <property type="entry name" value="CYSTEINE DESULFURASE"/>
    <property type="match status" value="1"/>
</dbReference>
<keyword evidence="1" id="KW-0663">Pyridoxal phosphate</keyword>
<accession>A0ABW4MZU9</accession>